<dbReference type="Gene3D" id="2.60.40.790">
    <property type="match status" value="1"/>
</dbReference>
<evidence type="ECO:0000313" key="5">
    <source>
        <dbReference type="Proteomes" id="UP000612899"/>
    </source>
</evidence>
<sequence>MLLQDLAELNWFPMAGPAIRTEEQRDGDRFLVRAELPGIDPGKDIAITITDDNLRLVVVRLPDVVRGARTQFRYGTFQRLLKLPPGTQHKYTLGYHEGILEIAMNVGEPPAELDQQG</sequence>
<evidence type="ECO:0000313" key="4">
    <source>
        <dbReference type="EMBL" id="GIH07877.1"/>
    </source>
</evidence>
<dbReference type="Proteomes" id="UP000612899">
    <property type="component" value="Unassembled WGS sequence"/>
</dbReference>
<dbReference type="AlphaFoldDB" id="A0A8J3QD75"/>
<proteinExistence type="inferred from homology"/>
<feature type="domain" description="SHSP" evidence="3">
    <location>
        <begin position="10"/>
        <end position="117"/>
    </location>
</feature>
<dbReference type="RefSeq" id="WP_203911647.1">
    <property type="nucleotide sequence ID" value="NZ_BONY01000041.1"/>
</dbReference>
<dbReference type="EMBL" id="BONY01000041">
    <property type="protein sequence ID" value="GIH07877.1"/>
    <property type="molecule type" value="Genomic_DNA"/>
</dbReference>
<comment type="caution">
    <text evidence="4">The sequence shown here is derived from an EMBL/GenBank/DDBJ whole genome shotgun (WGS) entry which is preliminary data.</text>
</comment>
<gene>
    <name evidence="4" type="ORF">Rhe02_59440</name>
</gene>
<dbReference type="PROSITE" id="PS01031">
    <property type="entry name" value="SHSP"/>
    <property type="match status" value="1"/>
</dbReference>
<dbReference type="InterPro" id="IPR008978">
    <property type="entry name" value="HSP20-like_chaperone"/>
</dbReference>
<comment type="similarity">
    <text evidence="1 2">Belongs to the small heat shock protein (HSP20) family.</text>
</comment>
<accession>A0A8J3QD75</accession>
<dbReference type="Pfam" id="PF00011">
    <property type="entry name" value="HSP20"/>
    <property type="match status" value="1"/>
</dbReference>
<dbReference type="SUPFAM" id="SSF49764">
    <property type="entry name" value="HSP20-like chaperones"/>
    <property type="match status" value="1"/>
</dbReference>
<dbReference type="CDD" id="cd06464">
    <property type="entry name" value="ACD_sHsps-like"/>
    <property type="match status" value="1"/>
</dbReference>
<name>A0A8J3QD75_9ACTN</name>
<organism evidence="4 5">
    <name type="scientific">Rhizocola hellebori</name>
    <dbReference type="NCBI Taxonomy" id="1392758"/>
    <lineage>
        <taxon>Bacteria</taxon>
        <taxon>Bacillati</taxon>
        <taxon>Actinomycetota</taxon>
        <taxon>Actinomycetes</taxon>
        <taxon>Micromonosporales</taxon>
        <taxon>Micromonosporaceae</taxon>
        <taxon>Rhizocola</taxon>
    </lineage>
</organism>
<dbReference type="InterPro" id="IPR002068">
    <property type="entry name" value="A-crystallin/Hsp20_dom"/>
</dbReference>
<keyword evidence="5" id="KW-1185">Reference proteome</keyword>
<evidence type="ECO:0000256" key="1">
    <source>
        <dbReference type="PROSITE-ProRule" id="PRU00285"/>
    </source>
</evidence>
<reference evidence="4" key="1">
    <citation type="submission" date="2021-01" db="EMBL/GenBank/DDBJ databases">
        <title>Whole genome shotgun sequence of Rhizocola hellebori NBRC 109834.</title>
        <authorList>
            <person name="Komaki H."/>
            <person name="Tamura T."/>
        </authorList>
    </citation>
    <scope>NUCLEOTIDE SEQUENCE</scope>
    <source>
        <strain evidence="4">NBRC 109834</strain>
    </source>
</reference>
<evidence type="ECO:0000259" key="3">
    <source>
        <dbReference type="PROSITE" id="PS01031"/>
    </source>
</evidence>
<protein>
    <recommendedName>
        <fullName evidence="3">SHSP domain-containing protein</fullName>
    </recommendedName>
</protein>
<evidence type="ECO:0000256" key="2">
    <source>
        <dbReference type="RuleBase" id="RU003616"/>
    </source>
</evidence>